<comment type="caution">
    <text evidence="3">The sequence shown here is derived from an EMBL/GenBank/DDBJ whole genome shotgun (WGS) entry which is preliminary data.</text>
</comment>
<proteinExistence type="predicted"/>
<dbReference type="EMBL" id="BNDZ01000005">
    <property type="protein sequence ID" value="GHI48009.1"/>
    <property type="molecule type" value="Genomic_DNA"/>
</dbReference>
<name>A0AA37C140_9ACTN</name>
<evidence type="ECO:0000313" key="4">
    <source>
        <dbReference type="Proteomes" id="UP001051844"/>
    </source>
</evidence>
<evidence type="ECO:0000256" key="2">
    <source>
        <dbReference type="SAM" id="Phobius"/>
    </source>
</evidence>
<organism evidence="3 4">
    <name type="scientific">Streptomyces albidoflavus</name>
    <dbReference type="NCBI Taxonomy" id="1886"/>
    <lineage>
        <taxon>Bacteria</taxon>
        <taxon>Bacillati</taxon>
        <taxon>Actinomycetota</taxon>
        <taxon>Actinomycetes</taxon>
        <taxon>Kitasatosporales</taxon>
        <taxon>Streptomycetaceae</taxon>
        <taxon>Streptomyces</taxon>
        <taxon>Streptomyces albidoflavus group</taxon>
    </lineage>
</organism>
<evidence type="ECO:0000256" key="1">
    <source>
        <dbReference type="SAM" id="MobiDB-lite"/>
    </source>
</evidence>
<feature type="transmembrane region" description="Helical" evidence="2">
    <location>
        <begin position="86"/>
        <end position="109"/>
    </location>
</feature>
<sequence>MPVPLAGLLRVAIGGYGPVLAAAAAAVALTLAATHAYLTGATALATALAGGAGTRRGTAGVLAAVAATSALLLGAAWAGLVTTAQLVAVPTALFLLVYLGCLAAAVRLLTGAVRLAAGAACAVVALLLAGSGWAALVAAGVAVVAGTRGRPDPSARVRSRAPESRHNPEAGRSEPVDPGPASDVCGQSVTGP</sequence>
<gene>
    <name evidence="3" type="ORF">ScoT_41830</name>
</gene>
<keyword evidence="2" id="KW-0812">Transmembrane</keyword>
<evidence type="ECO:0000313" key="3">
    <source>
        <dbReference type="EMBL" id="GHI48009.1"/>
    </source>
</evidence>
<keyword evidence="2" id="KW-0472">Membrane</keyword>
<accession>A0AA37C140</accession>
<feature type="transmembrane region" description="Helical" evidence="2">
    <location>
        <begin position="116"/>
        <end position="145"/>
    </location>
</feature>
<protein>
    <submittedName>
        <fullName evidence="3">Uncharacterized protein</fullName>
    </submittedName>
</protein>
<reference evidence="3" key="1">
    <citation type="submission" date="2022-09" db="EMBL/GenBank/DDBJ databases">
        <title>Whole genome shotgun sequence of Streptomyces albidoflavus NBRC 12854.</title>
        <authorList>
            <person name="Komaki H."/>
            <person name="Tamura T."/>
        </authorList>
    </citation>
    <scope>NUCLEOTIDE SEQUENCE</scope>
    <source>
        <strain evidence="3">NBRC 12854</strain>
    </source>
</reference>
<dbReference type="AlphaFoldDB" id="A0AA37C140"/>
<feature type="region of interest" description="Disordered" evidence="1">
    <location>
        <begin position="147"/>
        <end position="192"/>
    </location>
</feature>
<feature type="compositionally biased region" description="Basic and acidic residues" evidence="1">
    <location>
        <begin position="149"/>
        <end position="175"/>
    </location>
</feature>
<keyword evidence="2" id="KW-1133">Transmembrane helix</keyword>
<dbReference type="RefSeq" id="WP_226660297.1">
    <property type="nucleotide sequence ID" value="NZ_BNDZ01000005.1"/>
</dbReference>
<feature type="transmembrane region" description="Helical" evidence="2">
    <location>
        <begin position="61"/>
        <end position="80"/>
    </location>
</feature>
<dbReference type="Proteomes" id="UP001051844">
    <property type="component" value="Unassembled WGS sequence"/>
</dbReference>
<feature type="transmembrane region" description="Helical" evidence="2">
    <location>
        <begin position="20"/>
        <end position="49"/>
    </location>
</feature>